<dbReference type="InterPro" id="IPR016035">
    <property type="entry name" value="Acyl_Trfase/lysoPLipase"/>
</dbReference>
<dbReference type="GO" id="GO:0016042">
    <property type="term" value="P:lipid catabolic process"/>
    <property type="evidence" value="ECO:0007669"/>
    <property type="project" value="UniProtKB-UniRule"/>
</dbReference>
<sequence length="326" mass="34343">MVRVGLVLGGGGVVGQAYHSGVLAVLQHDFGFDARGVDVVVGTSAGSITGTLLRAGVSAEDLAAWTVKAPLSGDDDVLRTMAATPVPELAPFRPLEVFRRPLRLPHPGLVARALSRPWRFRPLAAGMTLLAPGDHDVVGQLSALREVAGPGWPERDLWITAVRRRDGRRVVFGRPGAPPAPLHLAVAASCSVPGYFAPVQIGRHGYVDGGVHSATNAAVLRSAGVGLAVVVAPMSGWPGWRPDVTAAVRRYSQRMLEREVRALEAAGIRTAVFTPSLAEQEVMGADMMSRARLDEVIQQSFIRAGAHAATPEVAALVREAARAGGR</sequence>
<feature type="active site" description="Nucleophile" evidence="4">
    <location>
        <position position="44"/>
    </location>
</feature>
<evidence type="ECO:0000313" key="7">
    <source>
        <dbReference type="Proteomes" id="UP000183642"/>
    </source>
</evidence>
<proteinExistence type="predicted"/>
<dbReference type="PANTHER" id="PTHR14226">
    <property type="entry name" value="NEUROPATHY TARGET ESTERASE/SWISS CHEESE D.MELANOGASTER"/>
    <property type="match status" value="1"/>
</dbReference>
<evidence type="ECO:0000256" key="4">
    <source>
        <dbReference type="PROSITE-ProRule" id="PRU01161"/>
    </source>
</evidence>
<accession>A0A1I5C0L5</accession>
<feature type="active site" description="Proton acceptor" evidence="4">
    <location>
        <position position="208"/>
    </location>
</feature>
<name>A0A1I5C0L5_9ACTN</name>
<dbReference type="RefSeq" id="WP_075011512.1">
    <property type="nucleotide sequence ID" value="NZ_FOWE01000001.1"/>
</dbReference>
<dbReference type="OrthoDB" id="4080114at2"/>
<gene>
    <name evidence="6" type="ORF">SAMN05660359_00013</name>
</gene>
<dbReference type="EMBL" id="FOWE01000001">
    <property type="protein sequence ID" value="SFN80583.1"/>
    <property type="molecule type" value="Genomic_DNA"/>
</dbReference>
<dbReference type="Proteomes" id="UP000183642">
    <property type="component" value="Unassembled WGS sequence"/>
</dbReference>
<keyword evidence="1 4" id="KW-0378">Hydrolase</keyword>
<comment type="caution">
    <text evidence="4">Lacks conserved residue(s) required for the propagation of feature annotation.</text>
</comment>
<feature type="short sequence motif" description="DGA/G" evidence="4">
    <location>
        <begin position="208"/>
        <end position="210"/>
    </location>
</feature>
<evidence type="ECO:0000256" key="1">
    <source>
        <dbReference type="ARBA" id="ARBA00022801"/>
    </source>
</evidence>
<dbReference type="Pfam" id="PF01734">
    <property type="entry name" value="Patatin"/>
    <property type="match status" value="1"/>
</dbReference>
<dbReference type="PANTHER" id="PTHR14226:SF29">
    <property type="entry name" value="NEUROPATHY TARGET ESTERASE SWS"/>
    <property type="match status" value="1"/>
</dbReference>
<evidence type="ECO:0000256" key="2">
    <source>
        <dbReference type="ARBA" id="ARBA00022963"/>
    </source>
</evidence>
<dbReference type="AlphaFoldDB" id="A0A1I5C0L5"/>
<evidence type="ECO:0000256" key="3">
    <source>
        <dbReference type="ARBA" id="ARBA00023098"/>
    </source>
</evidence>
<evidence type="ECO:0000259" key="5">
    <source>
        <dbReference type="PROSITE" id="PS51635"/>
    </source>
</evidence>
<dbReference type="Gene3D" id="3.40.1090.10">
    <property type="entry name" value="Cytosolic phospholipase A2 catalytic domain"/>
    <property type="match status" value="2"/>
</dbReference>
<feature type="short sequence motif" description="GXSXG" evidence="4">
    <location>
        <begin position="42"/>
        <end position="46"/>
    </location>
</feature>
<keyword evidence="3 4" id="KW-0443">Lipid metabolism</keyword>
<dbReference type="GO" id="GO:0016787">
    <property type="term" value="F:hydrolase activity"/>
    <property type="evidence" value="ECO:0007669"/>
    <property type="project" value="UniProtKB-UniRule"/>
</dbReference>
<keyword evidence="2 4" id="KW-0442">Lipid degradation</keyword>
<evidence type="ECO:0000313" key="6">
    <source>
        <dbReference type="EMBL" id="SFN80583.1"/>
    </source>
</evidence>
<feature type="domain" description="PNPLA" evidence="5">
    <location>
        <begin position="7"/>
        <end position="221"/>
    </location>
</feature>
<reference evidence="7" key="1">
    <citation type="submission" date="2016-10" db="EMBL/GenBank/DDBJ databases">
        <authorList>
            <person name="Varghese N."/>
            <person name="Submissions S."/>
        </authorList>
    </citation>
    <scope>NUCLEOTIDE SEQUENCE [LARGE SCALE GENOMIC DNA]</scope>
    <source>
        <strain evidence="7">DSM 43161</strain>
    </source>
</reference>
<organism evidence="6 7">
    <name type="scientific">Geodermatophilus obscurus</name>
    <dbReference type="NCBI Taxonomy" id="1861"/>
    <lineage>
        <taxon>Bacteria</taxon>
        <taxon>Bacillati</taxon>
        <taxon>Actinomycetota</taxon>
        <taxon>Actinomycetes</taxon>
        <taxon>Geodermatophilales</taxon>
        <taxon>Geodermatophilaceae</taxon>
        <taxon>Geodermatophilus</taxon>
    </lineage>
</organism>
<dbReference type="InterPro" id="IPR002641">
    <property type="entry name" value="PNPLA_dom"/>
</dbReference>
<keyword evidence="7" id="KW-1185">Reference proteome</keyword>
<dbReference type="InterPro" id="IPR050301">
    <property type="entry name" value="NTE"/>
</dbReference>
<protein>
    <submittedName>
        <fullName evidence="6">NTE family protein</fullName>
    </submittedName>
</protein>
<dbReference type="PROSITE" id="PS51635">
    <property type="entry name" value="PNPLA"/>
    <property type="match status" value="1"/>
</dbReference>
<dbReference type="SUPFAM" id="SSF52151">
    <property type="entry name" value="FabD/lysophospholipase-like"/>
    <property type="match status" value="1"/>
</dbReference>